<dbReference type="EMBL" id="JACHHZ010000008">
    <property type="protein sequence ID" value="MBB6096531.1"/>
    <property type="molecule type" value="Genomic_DNA"/>
</dbReference>
<sequence>MTHKPAQLTTSDAQRLAQAFGLLQQGQMQAAARIADDIAHRIPHSPDALHLVALCSKSMGNMEGAAASFEAAVALAPSNASLLNNYANFLRQQGEAARAIELYRTALRIAPDHADGWMNLGIALTQAGHASDALPALEHAVQLRPRHAVSWRALGSARRSTGDLEGAQSALRRAVEFDPNDGAAWVSLGVVTRLLGDPAESLQCYSHARSVGFAGPEIDDAEASARLDLGETHQALQLTRRTIEKFPAYVPAYPMLAQILWEHGEHLSPHESPATSFSRAVEAQPRNDELRSAFVKFLLESQATEEALRQIRILREGRDDATFVVLEGHALDRNGRLAEAIELLDGTSDKLSTNAAFADLHVRLLLKTGDPGRAASVALGAVERNPRNQSALAFLGIAWRLLSDPREEWLCGYDRLVASMEVPLPESFPDLAGFLDALQATLLPMHVARREPVNQSVRGGSQTSGNLFGRRDPVLVAMRAAMRAAIEKYVTALPDDSQHPFLRCKENAVRFAGAWSVRLWSSGRHVNHFHQNGWISSAFHVALPPSVLRSSGDSSEGWLQFGAPPSELGLDLSPRRLVRPEPGRLVLFPSYLLHGTVPFSDPEPRLTVAFDAVPASEATRRLDY</sequence>
<dbReference type="Pfam" id="PF13432">
    <property type="entry name" value="TPR_16"/>
    <property type="match status" value="1"/>
</dbReference>
<dbReference type="InterPro" id="IPR011990">
    <property type="entry name" value="TPR-like_helical_dom_sf"/>
</dbReference>
<dbReference type="InterPro" id="IPR052943">
    <property type="entry name" value="TMTC_O-mannosyl-trnsfr"/>
</dbReference>
<dbReference type="SUPFAM" id="SSF48452">
    <property type="entry name" value="TPR-like"/>
    <property type="match status" value="2"/>
</dbReference>
<dbReference type="PANTHER" id="PTHR44809">
    <property type="match status" value="1"/>
</dbReference>
<protein>
    <submittedName>
        <fullName evidence="2">Tfp pilus assembly protein PilF</fullName>
    </submittedName>
</protein>
<name>A0A841HT00_9GAMM</name>
<evidence type="ECO:0000313" key="2">
    <source>
        <dbReference type="EMBL" id="MBB6096531.1"/>
    </source>
</evidence>
<dbReference type="Pfam" id="PF13181">
    <property type="entry name" value="TPR_8"/>
    <property type="match status" value="1"/>
</dbReference>
<dbReference type="Pfam" id="PF13759">
    <property type="entry name" value="2OG-FeII_Oxy_5"/>
    <property type="match status" value="1"/>
</dbReference>
<evidence type="ECO:0000313" key="3">
    <source>
        <dbReference type="Proteomes" id="UP000588068"/>
    </source>
</evidence>
<proteinExistence type="predicted"/>
<dbReference type="Pfam" id="PF13428">
    <property type="entry name" value="TPR_14"/>
    <property type="match status" value="1"/>
</dbReference>
<dbReference type="SMART" id="SM00028">
    <property type="entry name" value="TPR"/>
    <property type="match status" value="5"/>
</dbReference>
<dbReference type="Gene3D" id="2.60.120.620">
    <property type="entry name" value="q2cbj1_9rhob like domain"/>
    <property type="match status" value="1"/>
</dbReference>
<dbReference type="RefSeq" id="WP_184335920.1">
    <property type="nucleotide sequence ID" value="NZ_JACHHZ010000008.1"/>
</dbReference>
<feature type="repeat" description="TPR" evidence="1">
    <location>
        <begin position="114"/>
        <end position="147"/>
    </location>
</feature>
<dbReference type="Gene3D" id="1.25.40.10">
    <property type="entry name" value="Tetratricopeptide repeat domain"/>
    <property type="match status" value="2"/>
</dbReference>
<dbReference type="Proteomes" id="UP000588068">
    <property type="component" value="Unassembled WGS sequence"/>
</dbReference>
<organism evidence="2 3">
    <name type="scientific">Povalibacter uvarum</name>
    <dbReference type="NCBI Taxonomy" id="732238"/>
    <lineage>
        <taxon>Bacteria</taxon>
        <taxon>Pseudomonadati</taxon>
        <taxon>Pseudomonadota</taxon>
        <taxon>Gammaproteobacteria</taxon>
        <taxon>Steroidobacterales</taxon>
        <taxon>Steroidobacteraceae</taxon>
        <taxon>Povalibacter</taxon>
    </lineage>
</organism>
<dbReference type="InterPro" id="IPR012668">
    <property type="entry name" value="CHP02466"/>
</dbReference>
<feature type="repeat" description="TPR" evidence="1">
    <location>
        <begin position="148"/>
        <end position="181"/>
    </location>
</feature>
<dbReference type="PROSITE" id="PS50005">
    <property type="entry name" value="TPR"/>
    <property type="match status" value="3"/>
</dbReference>
<feature type="repeat" description="TPR" evidence="1">
    <location>
        <begin position="80"/>
        <end position="113"/>
    </location>
</feature>
<dbReference type="AlphaFoldDB" id="A0A841HT00"/>
<accession>A0A841HT00</accession>
<dbReference type="Pfam" id="PF13424">
    <property type="entry name" value="TPR_12"/>
    <property type="match status" value="1"/>
</dbReference>
<gene>
    <name evidence="2" type="ORF">HNQ60_005453</name>
</gene>
<dbReference type="PANTHER" id="PTHR44809:SF1">
    <property type="entry name" value="PROTEIN O-MANNOSYL-TRANSFERASE TMTC1"/>
    <property type="match status" value="1"/>
</dbReference>
<reference evidence="2 3" key="1">
    <citation type="submission" date="2020-08" db="EMBL/GenBank/DDBJ databases">
        <title>Genomic Encyclopedia of Type Strains, Phase IV (KMG-IV): sequencing the most valuable type-strain genomes for metagenomic binning, comparative biology and taxonomic classification.</title>
        <authorList>
            <person name="Goeker M."/>
        </authorList>
    </citation>
    <scope>NUCLEOTIDE SEQUENCE [LARGE SCALE GENOMIC DNA]</scope>
    <source>
        <strain evidence="2 3">DSM 26723</strain>
    </source>
</reference>
<keyword evidence="1" id="KW-0802">TPR repeat</keyword>
<evidence type="ECO:0000256" key="1">
    <source>
        <dbReference type="PROSITE-ProRule" id="PRU00339"/>
    </source>
</evidence>
<dbReference type="InterPro" id="IPR019734">
    <property type="entry name" value="TPR_rpt"/>
</dbReference>
<comment type="caution">
    <text evidence="2">The sequence shown here is derived from an EMBL/GenBank/DDBJ whole genome shotgun (WGS) entry which is preliminary data.</text>
</comment>
<keyword evidence="3" id="KW-1185">Reference proteome</keyword>